<evidence type="ECO:0000256" key="3">
    <source>
        <dbReference type="PROSITE-ProRule" id="PRU00023"/>
    </source>
</evidence>
<dbReference type="GO" id="GO:0045944">
    <property type="term" value="P:positive regulation of transcription by RNA polymerase II"/>
    <property type="evidence" value="ECO:0007669"/>
    <property type="project" value="TreeGrafter"/>
</dbReference>
<dbReference type="PANTHER" id="PTHR24193">
    <property type="entry name" value="ANKYRIN REPEAT PROTEIN"/>
    <property type="match status" value="1"/>
</dbReference>
<name>A0AAV2RJB6_MEGNR</name>
<feature type="repeat" description="ANK" evidence="3">
    <location>
        <begin position="150"/>
        <end position="182"/>
    </location>
</feature>
<dbReference type="GO" id="GO:0000976">
    <property type="term" value="F:transcription cis-regulatory region binding"/>
    <property type="evidence" value="ECO:0007669"/>
    <property type="project" value="TreeGrafter"/>
</dbReference>
<keyword evidence="2 3" id="KW-0040">ANK repeat</keyword>
<protein>
    <recommendedName>
        <fullName evidence="7">Ankyrin repeat domain-containing protein</fullName>
    </recommendedName>
</protein>
<dbReference type="Gene3D" id="1.25.40.20">
    <property type="entry name" value="Ankyrin repeat-containing domain"/>
    <property type="match status" value="2"/>
</dbReference>
<feature type="chain" id="PRO_5043954516" description="Ankyrin repeat domain-containing protein" evidence="4">
    <location>
        <begin position="24"/>
        <end position="234"/>
    </location>
</feature>
<feature type="repeat" description="ANK" evidence="3">
    <location>
        <begin position="183"/>
        <end position="215"/>
    </location>
</feature>
<dbReference type="SMART" id="SM00248">
    <property type="entry name" value="ANK"/>
    <property type="match status" value="5"/>
</dbReference>
<dbReference type="PROSITE" id="PS50088">
    <property type="entry name" value="ANK_REPEAT"/>
    <property type="match status" value="3"/>
</dbReference>
<feature type="repeat" description="ANK" evidence="3">
    <location>
        <begin position="96"/>
        <end position="128"/>
    </location>
</feature>
<dbReference type="InterPro" id="IPR050663">
    <property type="entry name" value="Ankyrin-SOCS_Box"/>
</dbReference>
<dbReference type="InterPro" id="IPR036770">
    <property type="entry name" value="Ankyrin_rpt-contain_sf"/>
</dbReference>
<sequence length="234" mass="25556">MMTSKCFMGIFMCIALKTSFIEANWSKGETLFHAARMGNLPEVRSLLNDGVSPDEYETPSGHTALIIAVSNNYAEIVDVLLSNPQQPANPNARVTLGCTALHYAAFRTQLDMIKNLCDHGADPNAQSSRDCDFSKEQCTWRQRKDVPEGTGLSPLMSSAIANRVKAVQALLDNGADINLQSFTGNTALHYSTMYNAKEVATFLLQHGANASIKNKRGQTAKDIAIKKDSEKVRG</sequence>
<keyword evidence="6" id="KW-1185">Reference proteome</keyword>
<comment type="caution">
    <text evidence="5">The sequence shown here is derived from an EMBL/GenBank/DDBJ whole genome shotgun (WGS) entry which is preliminary data.</text>
</comment>
<organism evidence="5 6">
    <name type="scientific">Meganyctiphanes norvegica</name>
    <name type="common">Northern krill</name>
    <name type="synonym">Thysanopoda norvegica</name>
    <dbReference type="NCBI Taxonomy" id="48144"/>
    <lineage>
        <taxon>Eukaryota</taxon>
        <taxon>Metazoa</taxon>
        <taxon>Ecdysozoa</taxon>
        <taxon>Arthropoda</taxon>
        <taxon>Crustacea</taxon>
        <taxon>Multicrustacea</taxon>
        <taxon>Malacostraca</taxon>
        <taxon>Eumalacostraca</taxon>
        <taxon>Eucarida</taxon>
        <taxon>Euphausiacea</taxon>
        <taxon>Euphausiidae</taxon>
        <taxon>Meganyctiphanes</taxon>
    </lineage>
</organism>
<dbReference type="AlphaFoldDB" id="A0AAV2RJB6"/>
<dbReference type="Pfam" id="PF12796">
    <property type="entry name" value="Ank_2"/>
    <property type="match status" value="2"/>
</dbReference>
<evidence type="ECO:0000256" key="4">
    <source>
        <dbReference type="SAM" id="SignalP"/>
    </source>
</evidence>
<dbReference type="GO" id="GO:0005634">
    <property type="term" value="C:nucleus"/>
    <property type="evidence" value="ECO:0007669"/>
    <property type="project" value="TreeGrafter"/>
</dbReference>
<evidence type="ECO:0000313" key="6">
    <source>
        <dbReference type="Proteomes" id="UP001497623"/>
    </source>
</evidence>
<dbReference type="PRINTS" id="PR01415">
    <property type="entry name" value="ANKYRIN"/>
</dbReference>
<evidence type="ECO:0000313" key="5">
    <source>
        <dbReference type="EMBL" id="CAL4125309.1"/>
    </source>
</evidence>
<gene>
    <name evidence="5" type="ORF">MNOR_LOCUS25051</name>
</gene>
<dbReference type="EMBL" id="CAXKWB010023476">
    <property type="protein sequence ID" value="CAL4125309.1"/>
    <property type="molecule type" value="Genomic_DNA"/>
</dbReference>
<dbReference type="PANTHER" id="PTHR24193:SF121">
    <property type="entry name" value="ADA2A-CONTAINING COMPLEX COMPONENT 3, ISOFORM D"/>
    <property type="match status" value="1"/>
</dbReference>
<evidence type="ECO:0008006" key="7">
    <source>
        <dbReference type="Google" id="ProtNLM"/>
    </source>
</evidence>
<dbReference type="PROSITE" id="PS50297">
    <property type="entry name" value="ANK_REP_REGION"/>
    <property type="match status" value="3"/>
</dbReference>
<keyword evidence="4" id="KW-0732">Signal</keyword>
<dbReference type="SUPFAM" id="SSF48403">
    <property type="entry name" value="Ankyrin repeat"/>
    <property type="match status" value="1"/>
</dbReference>
<feature type="non-terminal residue" evidence="5">
    <location>
        <position position="234"/>
    </location>
</feature>
<accession>A0AAV2RJB6</accession>
<reference evidence="5 6" key="1">
    <citation type="submission" date="2024-05" db="EMBL/GenBank/DDBJ databases">
        <authorList>
            <person name="Wallberg A."/>
        </authorList>
    </citation>
    <scope>NUCLEOTIDE SEQUENCE [LARGE SCALE GENOMIC DNA]</scope>
</reference>
<dbReference type="InterPro" id="IPR002110">
    <property type="entry name" value="Ankyrin_rpt"/>
</dbReference>
<evidence type="ECO:0000256" key="1">
    <source>
        <dbReference type="ARBA" id="ARBA00022737"/>
    </source>
</evidence>
<dbReference type="Proteomes" id="UP001497623">
    <property type="component" value="Unassembled WGS sequence"/>
</dbReference>
<evidence type="ECO:0000256" key="2">
    <source>
        <dbReference type="ARBA" id="ARBA00023043"/>
    </source>
</evidence>
<feature type="signal peptide" evidence="4">
    <location>
        <begin position="1"/>
        <end position="23"/>
    </location>
</feature>
<keyword evidence="1" id="KW-0677">Repeat</keyword>
<proteinExistence type="predicted"/>